<evidence type="ECO:0000313" key="3">
    <source>
        <dbReference type="Proteomes" id="UP000824007"/>
    </source>
</evidence>
<protein>
    <submittedName>
        <fullName evidence="2">Aspartate dehydrogenase</fullName>
    </submittedName>
</protein>
<proteinExistence type="predicted"/>
<organism evidence="2 3">
    <name type="scientific">Candidatus Eisenbergiella pullistercoris</name>
    <dbReference type="NCBI Taxonomy" id="2838555"/>
    <lineage>
        <taxon>Bacteria</taxon>
        <taxon>Bacillati</taxon>
        <taxon>Bacillota</taxon>
        <taxon>Clostridia</taxon>
        <taxon>Lachnospirales</taxon>
        <taxon>Lachnospiraceae</taxon>
        <taxon>Eisenbergiella</taxon>
    </lineage>
</organism>
<sequence>MKLFRRSAGQTEDHTYDGQQPAMKSSICTGETVAGFLDAGGKFQEIMLIAGEEDLALFCRKYGVKKEEIRHIF</sequence>
<dbReference type="AlphaFoldDB" id="A0A9D2C517"/>
<reference evidence="2" key="1">
    <citation type="journal article" date="2021" name="PeerJ">
        <title>Extensive microbial diversity within the chicken gut microbiome revealed by metagenomics and culture.</title>
        <authorList>
            <person name="Gilroy R."/>
            <person name="Ravi A."/>
            <person name="Getino M."/>
            <person name="Pursley I."/>
            <person name="Horton D.L."/>
            <person name="Alikhan N.F."/>
            <person name="Baker D."/>
            <person name="Gharbi K."/>
            <person name="Hall N."/>
            <person name="Watson M."/>
            <person name="Adriaenssens E.M."/>
            <person name="Foster-Nyarko E."/>
            <person name="Jarju S."/>
            <person name="Secka A."/>
            <person name="Antonio M."/>
            <person name="Oren A."/>
            <person name="Chaudhuri R.R."/>
            <person name="La Ragione R."/>
            <person name="Hildebrand F."/>
            <person name="Pallen M.J."/>
        </authorList>
    </citation>
    <scope>NUCLEOTIDE SEQUENCE</scope>
    <source>
        <strain evidence="2">ChiSxjej3B15-24422</strain>
    </source>
</reference>
<gene>
    <name evidence="2" type="ORF">H9831_03735</name>
</gene>
<accession>A0A9D2C517</accession>
<reference evidence="2" key="2">
    <citation type="submission" date="2021-04" db="EMBL/GenBank/DDBJ databases">
        <authorList>
            <person name="Gilroy R."/>
        </authorList>
    </citation>
    <scope>NUCLEOTIDE SEQUENCE</scope>
    <source>
        <strain evidence="2">ChiSxjej3B15-24422</strain>
    </source>
</reference>
<evidence type="ECO:0000256" key="1">
    <source>
        <dbReference type="SAM" id="MobiDB-lite"/>
    </source>
</evidence>
<dbReference type="Proteomes" id="UP000824007">
    <property type="component" value="Unassembled WGS sequence"/>
</dbReference>
<evidence type="ECO:0000313" key="2">
    <source>
        <dbReference type="EMBL" id="HIY59782.1"/>
    </source>
</evidence>
<name>A0A9D2C517_9FIRM</name>
<feature type="region of interest" description="Disordered" evidence="1">
    <location>
        <begin position="1"/>
        <end position="22"/>
    </location>
</feature>
<comment type="caution">
    <text evidence="2">The sequence shown here is derived from an EMBL/GenBank/DDBJ whole genome shotgun (WGS) entry which is preliminary data.</text>
</comment>
<dbReference type="EMBL" id="DXDD01000047">
    <property type="protein sequence ID" value="HIY59782.1"/>
    <property type="molecule type" value="Genomic_DNA"/>
</dbReference>